<dbReference type="Pfam" id="PF02826">
    <property type="entry name" value="2-Hacid_dh_C"/>
    <property type="match status" value="1"/>
</dbReference>
<dbReference type="InterPro" id="IPR050223">
    <property type="entry name" value="D-isomer_2-hydroxyacid_DH"/>
</dbReference>
<comment type="similarity">
    <text evidence="2">Belongs to the D-isomer specific 2-hydroxyacid dehydrogenase family.</text>
</comment>
<evidence type="ECO:0000313" key="5">
    <source>
        <dbReference type="EMBL" id="KAK2597270.1"/>
    </source>
</evidence>
<evidence type="ECO:0000313" key="6">
    <source>
        <dbReference type="Proteomes" id="UP001265746"/>
    </source>
</evidence>
<dbReference type="InterPro" id="IPR036291">
    <property type="entry name" value="NAD(P)-bd_dom_sf"/>
</dbReference>
<feature type="domain" description="D-isomer specific 2-hydroxyacid dehydrogenase catalytic" evidence="3">
    <location>
        <begin position="60"/>
        <end position="367"/>
    </location>
</feature>
<dbReference type="GO" id="GO:0016618">
    <property type="term" value="F:hydroxypyruvate reductase [NAD(P)H] activity"/>
    <property type="evidence" value="ECO:0007669"/>
    <property type="project" value="TreeGrafter"/>
</dbReference>
<dbReference type="PANTHER" id="PTHR10996">
    <property type="entry name" value="2-HYDROXYACID DEHYDROGENASE-RELATED"/>
    <property type="match status" value="1"/>
</dbReference>
<reference evidence="5" key="1">
    <citation type="submission" date="2023-06" db="EMBL/GenBank/DDBJ databases">
        <authorList>
            <person name="Noh H."/>
        </authorList>
    </citation>
    <scope>NUCLEOTIDE SEQUENCE</scope>
    <source>
        <strain evidence="5">DUCC20226</strain>
    </source>
</reference>
<dbReference type="PROSITE" id="PS00670">
    <property type="entry name" value="D_2_HYDROXYACID_DH_2"/>
    <property type="match status" value="1"/>
</dbReference>
<accession>A0AAD9S361</accession>
<dbReference type="InterPro" id="IPR006140">
    <property type="entry name" value="D-isomer_DH_NAD-bd"/>
</dbReference>
<dbReference type="SUPFAM" id="SSF51735">
    <property type="entry name" value="NAD(P)-binding Rossmann-fold domains"/>
    <property type="match status" value="1"/>
</dbReference>
<name>A0AAD9S361_PHOAM</name>
<dbReference type="Proteomes" id="UP001265746">
    <property type="component" value="Unassembled WGS sequence"/>
</dbReference>
<keyword evidence="1 2" id="KW-0560">Oxidoreductase</keyword>
<evidence type="ECO:0000256" key="2">
    <source>
        <dbReference type="RuleBase" id="RU003719"/>
    </source>
</evidence>
<keyword evidence="6" id="KW-1185">Reference proteome</keyword>
<dbReference type="InterPro" id="IPR006139">
    <property type="entry name" value="D-isomer_2_OHA_DH_cat_dom"/>
</dbReference>
<dbReference type="PANTHER" id="PTHR10996:SF269">
    <property type="entry name" value="HYPOTHETICAL D-ISOMER SPECIFIC 2-HYDROXYACID DEHYDROGENASE (EUROFUNG)"/>
    <property type="match status" value="1"/>
</dbReference>
<organism evidence="5 6">
    <name type="scientific">Phomopsis amygdali</name>
    <name type="common">Fusicoccum amygdali</name>
    <dbReference type="NCBI Taxonomy" id="1214568"/>
    <lineage>
        <taxon>Eukaryota</taxon>
        <taxon>Fungi</taxon>
        <taxon>Dikarya</taxon>
        <taxon>Ascomycota</taxon>
        <taxon>Pezizomycotina</taxon>
        <taxon>Sordariomycetes</taxon>
        <taxon>Sordariomycetidae</taxon>
        <taxon>Diaporthales</taxon>
        <taxon>Diaporthaceae</taxon>
        <taxon>Diaporthe</taxon>
    </lineage>
</organism>
<dbReference type="CDD" id="cd12168">
    <property type="entry name" value="Mand_dh_like"/>
    <property type="match status" value="1"/>
</dbReference>
<feature type="domain" description="D-isomer specific 2-hydroxyacid dehydrogenase NAD-binding" evidence="4">
    <location>
        <begin position="157"/>
        <end position="335"/>
    </location>
</feature>
<dbReference type="Pfam" id="PF00389">
    <property type="entry name" value="2-Hacid_dh"/>
    <property type="match status" value="1"/>
</dbReference>
<sequence>MESSYTFEPVVRSTALRPRVLLLGKTLHDGGEALRNSDLFEIHVSLTTLSTTRILRERVLTRLKTLDAEDRDQLLAKIPKHIAKYGPYQALVARLSPKPYEPFDAELLSPFMPHLRIVVSAQCGYNDFDVNWMTNQGIWFCNSRNATCEATADMAMFLVLGVLRNTSLAEQNLRNGLWRAGLGLGQDPSGKTLGIVGMGKTGSLLARKASIAFGMRVAYWNHSGRSVSAPSNSFYRRCDTLDDLLKCSDIVSLHCPLTEGTRGLMSRDKFNKMRYGSYFINASRGALVDDEALVESLETGKIRRAGLDVFDNEPAGIHPYFRSRPDKVVVQPHMGGLTEASFARAAAECFGNLRNYFETGSPWTAVNEVSSLDLWTVSGRRTSGMIEDSIPLNLGTDTEHQKADHCETPRIAIMQFH</sequence>
<evidence type="ECO:0000259" key="4">
    <source>
        <dbReference type="Pfam" id="PF02826"/>
    </source>
</evidence>
<dbReference type="SUPFAM" id="SSF52283">
    <property type="entry name" value="Formate/glycerate dehydrogenase catalytic domain-like"/>
    <property type="match status" value="1"/>
</dbReference>
<comment type="caution">
    <text evidence="5">The sequence shown here is derived from an EMBL/GenBank/DDBJ whole genome shotgun (WGS) entry which is preliminary data.</text>
</comment>
<dbReference type="PROSITE" id="PS00671">
    <property type="entry name" value="D_2_HYDROXYACID_DH_3"/>
    <property type="match status" value="1"/>
</dbReference>
<dbReference type="InterPro" id="IPR029753">
    <property type="entry name" value="D-isomer_DH_CS"/>
</dbReference>
<dbReference type="Gene3D" id="3.40.50.720">
    <property type="entry name" value="NAD(P)-binding Rossmann-like Domain"/>
    <property type="match status" value="2"/>
</dbReference>
<dbReference type="GO" id="GO:0051287">
    <property type="term" value="F:NAD binding"/>
    <property type="evidence" value="ECO:0007669"/>
    <property type="project" value="InterPro"/>
</dbReference>
<dbReference type="GO" id="GO:0030267">
    <property type="term" value="F:glyoxylate reductase (NADPH) activity"/>
    <property type="evidence" value="ECO:0007669"/>
    <property type="project" value="TreeGrafter"/>
</dbReference>
<dbReference type="AlphaFoldDB" id="A0AAD9S361"/>
<gene>
    <name evidence="5" type="ORF">N8I77_013130</name>
</gene>
<evidence type="ECO:0000256" key="1">
    <source>
        <dbReference type="ARBA" id="ARBA00023002"/>
    </source>
</evidence>
<protein>
    <submittedName>
        <fullName evidence="5">Uncharacterized protein</fullName>
    </submittedName>
</protein>
<proteinExistence type="inferred from homology"/>
<dbReference type="EMBL" id="JAUJFL010000010">
    <property type="protein sequence ID" value="KAK2597270.1"/>
    <property type="molecule type" value="Genomic_DNA"/>
</dbReference>
<dbReference type="GO" id="GO:0005829">
    <property type="term" value="C:cytosol"/>
    <property type="evidence" value="ECO:0007669"/>
    <property type="project" value="TreeGrafter"/>
</dbReference>
<evidence type="ECO:0000259" key="3">
    <source>
        <dbReference type="Pfam" id="PF00389"/>
    </source>
</evidence>